<proteinExistence type="predicted"/>
<organism evidence="1 2">
    <name type="scientific">Trifolium medium</name>
    <dbReference type="NCBI Taxonomy" id="97028"/>
    <lineage>
        <taxon>Eukaryota</taxon>
        <taxon>Viridiplantae</taxon>
        <taxon>Streptophyta</taxon>
        <taxon>Embryophyta</taxon>
        <taxon>Tracheophyta</taxon>
        <taxon>Spermatophyta</taxon>
        <taxon>Magnoliopsida</taxon>
        <taxon>eudicotyledons</taxon>
        <taxon>Gunneridae</taxon>
        <taxon>Pentapetalae</taxon>
        <taxon>rosids</taxon>
        <taxon>fabids</taxon>
        <taxon>Fabales</taxon>
        <taxon>Fabaceae</taxon>
        <taxon>Papilionoideae</taxon>
        <taxon>50 kb inversion clade</taxon>
        <taxon>NPAAA clade</taxon>
        <taxon>Hologalegina</taxon>
        <taxon>IRL clade</taxon>
        <taxon>Trifolieae</taxon>
        <taxon>Trifolium</taxon>
    </lineage>
</organism>
<gene>
    <name evidence="1" type="ORF">A2U01_0012951</name>
</gene>
<dbReference type="AlphaFoldDB" id="A0A392MYM7"/>
<accession>A0A392MYM7</accession>
<dbReference type="Proteomes" id="UP000265520">
    <property type="component" value="Unassembled WGS sequence"/>
</dbReference>
<protein>
    <submittedName>
        <fullName evidence="1">Uncharacterized protein</fullName>
    </submittedName>
</protein>
<keyword evidence="2" id="KW-1185">Reference proteome</keyword>
<dbReference type="EMBL" id="LXQA010021679">
    <property type="protein sequence ID" value="MCH92019.1"/>
    <property type="molecule type" value="Genomic_DNA"/>
</dbReference>
<evidence type="ECO:0000313" key="2">
    <source>
        <dbReference type="Proteomes" id="UP000265520"/>
    </source>
</evidence>
<name>A0A392MYM7_9FABA</name>
<evidence type="ECO:0000313" key="1">
    <source>
        <dbReference type="EMBL" id="MCH92019.1"/>
    </source>
</evidence>
<sequence length="224" mass="23676">MDLTIYASNPQRSYVVGVFVIDITAFVDQEHPIVEARNPMPEAFAAYLVARDLVVVANPVAVAIVQAEIESVTSIAAVELVAVTAVLEMVTNLMHLVVIVAELEPSIVVAHVQSAGLSACLNYQIEVQGPAATVTQGHYFPTVDVYLIGCFADLLVAAVANLKDYSVVQVTSVIAANHQHYSVAQASGYVACWLYLPVAPEAVAVAAVVEAKLTVESLASVADE</sequence>
<reference evidence="1 2" key="1">
    <citation type="journal article" date="2018" name="Front. Plant Sci.">
        <title>Red Clover (Trifolium pratense) and Zigzag Clover (T. medium) - A Picture of Genomic Similarities and Differences.</title>
        <authorList>
            <person name="Dluhosova J."/>
            <person name="Istvanek J."/>
            <person name="Nedelnik J."/>
            <person name="Repkova J."/>
        </authorList>
    </citation>
    <scope>NUCLEOTIDE SEQUENCE [LARGE SCALE GENOMIC DNA]</scope>
    <source>
        <strain evidence="2">cv. 10/8</strain>
        <tissue evidence="1">Leaf</tissue>
    </source>
</reference>
<comment type="caution">
    <text evidence="1">The sequence shown here is derived from an EMBL/GenBank/DDBJ whole genome shotgun (WGS) entry which is preliminary data.</text>
</comment>